<evidence type="ECO:0000256" key="1">
    <source>
        <dbReference type="SAM" id="MobiDB-lite"/>
    </source>
</evidence>
<reference evidence="3" key="1">
    <citation type="submission" date="2020-08" db="EMBL/GenBank/DDBJ databases">
        <title>Genome sequencing and assembly of the red palm weevil Rhynchophorus ferrugineus.</title>
        <authorList>
            <person name="Dias G.B."/>
            <person name="Bergman C.M."/>
            <person name="Manee M."/>
        </authorList>
    </citation>
    <scope>NUCLEOTIDE SEQUENCE</scope>
    <source>
        <strain evidence="3">AA-2017</strain>
        <tissue evidence="3">Whole larva</tissue>
    </source>
</reference>
<keyword evidence="4" id="KW-1185">Reference proteome</keyword>
<evidence type="ECO:0000313" key="3">
    <source>
        <dbReference type="EMBL" id="KAF7263651.1"/>
    </source>
</evidence>
<name>A0A834LXD6_RHYFE</name>
<feature type="compositionally biased region" description="Gly residues" evidence="1">
    <location>
        <begin position="22"/>
        <end position="39"/>
    </location>
</feature>
<feature type="non-terminal residue" evidence="3">
    <location>
        <position position="1"/>
    </location>
</feature>
<dbReference type="AlphaFoldDB" id="A0A834LXD6"/>
<keyword evidence="2" id="KW-0732">Signal</keyword>
<accession>A0A834LXD6</accession>
<evidence type="ECO:0000256" key="2">
    <source>
        <dbReference type="SAM" id="SignalP"/>
    </source>
</evidence>
<organism evidence="3 4">
    <name type="scientific">Rhynchophorus ferrugineus</name>
    <name type="common">Red palm weevil</name>
    <name type="synonym">Curculio ferrugineus</name>
    <dbReference type="NCBI Taxonomy" id="354439"/>
    <lineage>
        <taxon>Eukaryota</taxon>
        <taxon>Metazoa</taxon>
        <taxon>Ecdysozoa</taxon>
        <taxon>Arthropoda</taxon>
        <taxon>Hexapoda</taxon>
        <taxon>Insecta</taxon>
        <taxon>Pterygota</taxon>
        <taxon>Neoptera</taxon>
        <taxon>Endopterygota</taxon>
        <taxon>Coleoptera</taxon>
        <taxon>Polyphaga</taxon>
        <taxon>Cucujiformia</taxon>
        <taxon>Curculionidae</taxon>
        <taxon>Dryophthorinae</taxon>
        <taxon>Rhynchophorus</taxon>
    </lineage>
</organism>
<comment type="caution">
    <text evidence="3">The sequence shown here is derived from an EMBL/GenBank/DDBJ whole genome shotgun (WGS) entry which is preliminary data.</text>
</comment>
<feature type="chain" id="PRO_5032418783" description="Secreted protein" evidence="2">
    <location>
        <begin position="21"/>
        <end position="91"/>
    </location>
</feature>
<sequence>IAVFAIMAVLVSVECGGGHGGYGGGGGGGGAGAGDGGDGADTPVVHTGSVVSKVFGPPPTPHFQPVAVPQHGYDRVIYSKPVQGYDKGHGH</sequence>
<proteinExistence type="predicted"/>
<dbReference type="Proteomes" id="UP000625711">
    <property type="component" value="Unassembled WGS sequence"/>
</dbReference>
<dbReference type="EMBL" id="JAACXV010020175">
    <property type="protein sequence ID" value="KAF7263651.1"/>
    <property type="molecule type" value="Genomic_DNA"/>
</dbReference>
<feature type="region of interest" description="Disordered" evidence="1">
    <location>
        <begin position="22"/>
        <end position="43"/>
    </location>
</feature>
<feature type="signal peptide" evidence="2">
    <location>
        <begin position="1"/>
        <end position="20"/>
    </location>
</feature>
<gene>
    <name evidence="3" type="ORF">GWI33_001522</name>
</gene>
<evidence type="ECO:0000313" key="4">
    <source>
        <dbReference type="Proteomes" id="UP000625711"/>
    </source>
</evidence>
<evidence type="ECO:0008006" key="5">
    <source>
        <dbReference type="Google" id="ProtNLM"/>
    </source>
</evidence>
<protein>
    <recommendedName>
        <fullName evidence="5">Secreted protein</fullName>
    </recommendedName>
</protein>